<evidence type="ECO:0000256" key="3">
    <source>
        <dbReference type="SAM" id="SignalP"/>
    </source>
</evidence>
<dbReference type="EMBL" id="JBHSFS010000011">
    <property type="protein sequence ID" value="MFC4515865.1"/>
    <property type="molecule type" value="Genomic_DNA"/>
</dbReference>
<gene>
    <name evidence="4" type="ORF">ACFPEN_23290</name>
</gene>
<name>A0ABV9BP57_9ACTN</name>
<proteinExistence type="predicted"/>
<dbReference type="Proteomes" id="UP001595990">
    <property type="component" value="Unassembled WGS sequence"/>
</dbReference>
<evidence type="ECO:0000313" key="4">
    <source>
        <dbReference type="EMBL" id="MFC4515865.1"/>
    </source>
</evidence>
<dbReference type="InterPro" id="IPR006311">
    <property type="entry name" value="TAT_signal"/>
</dbReference>
<feature type="chain" id="PRO_5046163485" evidence="3">
    <location>
        <begin position="28"/>
        <end position="159"/>
    </location>
</feature>
<keyword evidence="2" id="KW-0472">Membrane</keyword>
<keyword evidence="3" id="KW-0732">Signal</keyword>
<dbReference type="PROSITE" id="PS51318">
    <property type="entry name" value="TAT"/>
    <property type="match status" value="1"/>
</dbReference>
<protein>
    <submittedName>
        <fullName evidence="4">Uncharacterized protein</fullName>
    </submittedName>
</protein>
<dbReference type="RefSeq" id="WP_397613807.1">
    <property type="nucleotide sequence ID" value="NZ_JBHSFS010000011.1"/>
</dbReference>
<feature type="compositionally biased region" description="Low complexity" evidence="1">
    <location>
        <begin position="79"/>
        <end position="98"/>
    </location>
</feature>
<feature type="compositionally biased region" description="Low complexity" evidence="1">
    <location>
        <begin position="105"/>
        <end position="117"/>
    </location>
</feature>
<keyword evidence="2" id="KW-1133">Transmembrane helix</keyword>
<evidence type="ECO:0000256" key="2">
    <source>
        <dbReference type="SAM" id="Phobius"/>
    </source>
</evidence>
<keyword evidence="5" id="KW-1185">Reference proteome</keyword>
<comment type="caution">
    <text evidence="4">The sequence shown here is derived from an EMBL/GenBank/DDBJ whole genome shotgun (WGS) entry which is preliminary data.</text>
</comment>
<feature type="transmembrane region" description="Helical" evidence="2">
    <location>
        <begin position="135"/>
        <end position="154"/>
    </location>
</feature>
<reference evidence="5" key="1">
    <citation type="journal article" date="2019" name="Int. J. Syst. Evol. Microbiol.">
        <title>The Global Catalogue of Microorganisms (GCM) 10K type strain sequencing project: providing services to taxonomists for standard genome sequencing and annotation.</title>
        <authorList>
            <consortium name="The Broad Institute Genomics Platform"/>
            <consortium name="The Broad Institute Genome Sequencing Center for Infectious Disease"/>
            <person name="Wu L."/>
            <person name="Ma J."/>
        </authorList>
    </citation>
    <scope>NUCLEOTIDE SEQUENCE [LARGE SCALE GENOMIC DNA]</scope>
    <source>
        <strain evidence="5">CECT 8064</strain>
    </source>
</reference>
<feature type="compositionally biased region" description="Basic and acidic residues" evidence="1">
    <location>
        <begin position="118"/>
        <end position="128"/>
    </location>
</feature>
<organism evidence="4 5">
    <name type="scientific">Streptomyces ehimensis</name>
    <dbReference type="NCBI Taxonomy" id="68195"/>
    <lineage>
        <taxon>Bacteria</taxon>
        <taxon>Bacillati</taxon>
        <taxon>Actinomycetota</taxon>
        <taxon>Actinomycetes</taxon>
        <taxon>Kitasatosporales</taxon>
        <taxon>Streptomycetaceae</taxon>
        <taxon>Streptomyces</taxon>
    </lineage>
</organism>
<feature type="region of interest" description="Disordered" evidence="1">
    <location>
        <begin position="47"/>
        <end position="128"/>
    </location>
</feature>
<keyword evidence="2" id="KW-0812">Transmembrane</keyword>
<sequence length="159" mass="15880">MSTGPRRAFLFGLTISTALALPSPAWADDREPTAPAPSVPAVATTTTVFPSVPPSPVAGLLAGTVAGEGRGHPGRTEISPSAPAGASPSASGGTPAAGEGHRAPPHSNAPGGAAPAPGRREAVETDREAERVMRVLPLGTGMTLTGLGLGFIALRLRRR</sequence>
<accession>A0ABV9BP57</accession>
<evidence type="ECO:0000256" key="1">
    <source>
        <dbReference type="SAM" id="MobiDB-lite"/>
    </source>
</evidence>
<evidence type="ECO:0000313" key="5">
    <source>
        <dbReference type="Proteomes" id="UP001595990"/>
    </source>
</evidence>
<feature type="signal peptide" evidence="3">
    <location>
        <begin position="1"/>
        <end position="27"/>
    </location>
</feature>